<proteinExistence type="predicted"/>
<keyword evidence="3" id="KW-1185">Reference proteome</keyword>
<reference evidence="2 3" key="1">
    <citation type="submission" date="2024-01" db="EMBL/GenBank/DDBJ databases">
        <title>A draft genome for a cacao thread blight-causing isolate of Paramarasmius palmivorus.</title>
        <authorList>
            <person name="Baruah I.K."/>
            <person name="Bukari Y."/>
            <person name="Amoako-Attah I."/>
            <person name="Meinhardt L.W."/>
            <person name="Bailey B.A."/>
            <person name="Cohen S.P."/>
        </authorList>
    </citation>
    <scope>NUCLEOTIDE SEQUENCE [LARGE SCALE GENOMIC DNA]</scope>
    <source>
        <strain evidence="2 3">GH-12</strain>
    </source>
</reference>
<feature type="compositionally biased region" description="Basic residues" evidence="1">
    <location>
        <begin position="89"/>
        <end position="99"/>
    </location>
</feature>
<feature type="compositionally biased region" description="Polar residues" evidence="1">
    <location>
        <begin position="100"/>
        <end position="111"/>
    </location>
</feature>
<feature type="compositionally biased region" description="Basic and acidic residues" evidence="1">
    <location>
        <begin position="14"/>
        <end position="38"/>
    </location>
</feature>
<dbReference type="EMBL" id="JAYKXP010000003">
    <property type="protein sequence ID" value="KAK7060466.1"/>
    <property type="molecule type" value="Genomic_DNA"/>
</dbReference>
<dbReference type="AlphaFoldDB" id="A0AAW0E983"/>
<evidence type="ECO:0000313" key="2">
    <source>
        <dbReference type="EMBL" id="KAK7060466.1"/>
    </source>
</evidence>
<organism evidence="2 3">
    <name type="scientific">Paramarasmius palmivorus</name>
    <dbReference type="NCBI Taxonomy" id="297713"/>
    <lineage>
        <taxon>Eukaryota</taxon>
        <taxon>Fungi</taxon>
        <taxon>Dikarya</taxon>
        <taxon>Basidiomycota</taxon>
        <taxon>Agaricomycotina</taxon>
        <taxon>Agaricomycetes</taxon>
        <taxon>Agaricomycetidae</taxon>
        <taxon>Agaricales</taxon>
        <taxon>Marasmiineae</taxon>
        <taxon>Marasmiaceae</taxon>
        <taxon>Paramarasmius</taxon>
    </lineage>
</organism>
<name>A0AAW0E983_9AGAR</name>
<accession>A0AAW0E983</accession>
<comment type="caution">
    <text evidence="2">The sequence shown here is derived from an EMBL/GenBank/DDBJ whole genome shotgun (WGS) entry which is preliminary data.</text>
</comment>
<dbReference type="Proteomes" id="UP001383192">
    <property type="component" value="Unassembled WGS sequence"/>
</dbReference>
<protein>
    <submittedName>
        <fullName evidence="2">Uncharacterized protein</fullName>
    </submittedName>
</protein>
<feature type="region of interest" description="Disordered" evidence="1">
    <location>
        <begin position="1"/>
        <end position="136"/>
    </location>
</feature>
<evidence type="ECO:0000313" key="3">
    <source>
        <dbReference type="Proteomes" id="UP001383192"/>
    </source>
</evidence>
<feature type="compositionally biased region" description="Polar residues" evidence="1">
    <location>
        <begin position="72"/>
        <end position="81"/>
    </location>
</feature>
<gene>
    <name evidence="2" type="ORF">VNI00_001231</name>
</gene>
<evidence type="ECO:0000256" key="1">
    <source>
        <dbReference type="SAM" id="MobiDB-lite"/>
    </source>
</evidence>
<sequence>MHGWLAKMRGTLMGDERLRSQGMREMREAKALRKYEKTNKKKNAFRPQRQSNGIFSFFGSSSKKPARRPTTVHRSSTSASKRPQPVSRHSSRSTPHRGPSKSSRGTQPQRSSTRRSAHRGGAGPQARVQGRPSVRR</sequence>